<evidence type="ECO:0000256" key="4">
    <source>
        <dbReference type="ARBA" id="ARBA00011233"/>
    </source>
</evidence>
<dbReference type="InterPro" id="IPR010203">
    <property type="entry name" value="RraA"/>
</dbReference>
<dbReference type="CDD" id="cd16841">
    <property type="entry name" value="RraA_family"/>
    <property type="match status" value="1"/>
</dbReference>
<dbReference type="EC" id="4.1.1.112" evidence="10"/>
<evidence type="ECO:0000256" key="3">
    <source>
        <dbReference type="ARBA" id="ARBA00008621"/>
    </source>
</evidence>
<feature type="binding site" evidence="9">
    <location>
        <position position="96"/>
    </location>
    <ligand>
        <name>substrate</name>
    </ligand>
</feature>
<accession>A0A3R9P0Y9</accession>
<dbReference type="PANTHER" id="PTHR33254">
    <property type="entry name" value="4-HYDROXY-4-METHYL-2-OXOGLUTARATE ALDOLASE 3-RELATED"/>
    <property type="match status" value="1"/>
</dbReference>
<dbReference type="GO" id="GO:0046872">
    <property type="term" value="F:metal ion binding"/>
    <property type="evidence" value="ECO:0007669"/>
    <property type="project" value="UniProtKB-KW"/>
</dbReference>
<evidence type="ECO:0000256" key="2">
    <source>
        <dbReference type="ARBA" id="ARBA00001968"/>
    </source>
</evidence>
<dbReference type="NCBIfam" id="TIGR01935">
    <property type="entry name" value="NOT-MenG"/>
    <property type="match status" value="1"/>
</dbReference>
<dbReference type="GO" id="GO:0008428">
    <property type="term" value="F:ribonuclease inhibitor activity"/>
    <property type="evidence" value="ECO:0007669"/>
    <property type="project" value="InterPro"/>
</dbReference>
<dbReference type="GO" id="GO:0047443">
    <property type="term" value="F:4-hydroxy-4-methyl-2-oxoglutarate aldolase activity"/>
    <property type="evidence" value="ECO:0007669"/>
    <property type="project" value="UniProtKB-EC"/>
</dbReference>
<evidence type="ECO:0000256" key="8">
    <source>
        <dbReference type="ARBA" id="ARBA00047973"/>
    </source>
</evidence>
<dbReference type="Pfam" id="PF03737">
    <property type="entry name" value="RraA-like"/>
    <property type="match status" value="1"/>
</dbReference>
<comment type="catalytic activity">
    <reaction evidence="1 10">
        <text>4-hydroxy-4-methyl-2-oxoglutarate = 2 pyruvate</text>
        <dbReference type="Rhea" id="RHEA:22748"/>
        <dbReference type="ChEBI" id="CHEBI:15361"/>
        <dbReference type="ChEBI" id="CHEBI:58276"/>
        <dbReference type="EC" id="4.1.3.17"/>
    </reaction>
</comment>
<dbReference type="InterPro" id="IPR005493">
    <property type="entry name" value="RraA/RraA-like"/>
</dbReference>
<sequence>MGLTADICDEHKDKVVLADPIFQHYGQITTFSGPVHTVNVFEDNVLVKRALETIPEGSVLVIEGGASQRYALMGDNLAAIAQNRNLAGVIIHGSIRDAGEINEMPVGVYALGTTPFPSIKKGEGEKDIPLRFANVAWEPGFWVYADEDGILVSETELQL</sequence>
<evidence type="ECO:0000256" key="9">
    <source>
        <dbReference type="PIRSR" id="PIRSR605493-1"/>
    </source>
</evidence>
<evidence type="ECO:0000313" key="12">
    <source>
        <dbReference type="Proteomes" id="UP000275076"/>
    </source>
</evidence>
<feature type="binding site" evidence="9">
    <location>
        <position position="97"/>
    </location>
    <ligand>
        <name>Mg(2+)</name>
        <dbReference type="ChEBI" id="CHEBI:18420"/>
    </ligand>
</feature>
<dbReference type="NCBIfam" id="NF006875">
    <property type="entry name" value="PRK09372.1"/>
    <property type="match status" value="1"/>
</dbReference>
<dbReference type="PANTHER" id="PTHR33254:SF4">
    <property type="entry name" value="4-HYDROXY-4-METHYL-2-OXOGLUTARATE ALDOLASE 3-RELATED"/>
    <property type="match status" value="1"/>
</dbReference>
<evidence type="ECO:0000313" key="11">
    <source>
        <dbReference type="EMBL" id="RSL30439.1"/>
    </source>
</evidence>
<feature type="binding site" evidence="9">
    <location>
        <begin position="74"/>
        <end position="77"/>
    </location>
    <ligand>
        <name>substrate</name>
    </ligand>
</feature>
<dbReference type="Gene3D" id="3.50.30.40">
    <property type="entry name" value="Ribonuclease E inhibitor RraA/RraA-like"/>
    <property type="match status" value="1"/>
</dbReference>
<comment type="caution">
    <text evidence="11">The sequence shown here is derived from an EMBL/GenBank/DDBJ whole genome shotgun (WGS) entry which is preliminary data.</text>
</comment>
<keyword evidence="6 10" id="KW-0456">Lyase</keyword>
<proteinExistence type="inferred from homology"/>
<dbReference type="EMBL" id="RBVX01000037">
    <property type="protein sequence ID" value="RSL30439.1"/>
    <property type="molecule type" value="Genomic_DNA"/>
</dbReference>
<comment type="similarity">
    <text evidence="3 10">Belongs to the class II aldolase/RraA-like family.</text>
</comment>
<reference evidence="11 12" key="1">
    <citation type="submission" date="2018-10" db="EMBL/GenBank/DDBJ databases">
        <title>Draft genome sequence of Bacillus salarius IM0101, isolated from a hypersaline soil in Inner Mongolia, China.</title>
        <authorList>
            <person name="Yamprayoonswat W."/>
            <person name="Boonvisut S."/>
            <person name="Jumpathong W."/>
            <person name="Sittihan S."/>
            <person name="Ruangsuj P."/>
            <person name="Wanthongcharoen S."/>
            <person name="Thongpramul N."/>
            <person name="Pimmason S."/>
            <person name="Yu B."/>
            <person name="Yasawong M."/>
        </authorList>
    </citation>
    <scope>NUCLEOTIDE SEQUENCE [LARGE SCALE GENOMIC DNA]</scope>
    <source>
        <strain evidence="11 12">IM0101</strain>
    </source>
</reference>
<dbReference type="Proteomes" id="UP000275076">
    <property type="component" value="Unassembled WGS sequence"/>
</dbReference>
<dbReference type="InterPro" id="IPR036704">
    <property type="entry name" value="RraA/RraA-like_sf"/>
</dbReference>
<comment type="subunit">
    <text evidence="4 10">Homotrimer.</text>
</comment>
<dbReference type="AlphaFoldDB" id="A0A3R9P0Y9"/>
<evidence type="ECO:0000256" key="6">
    <source>
        <dbReference type="ARBA" id="ARBA00023239"/>
    </source>
</evidence>
<comment type="catalytic activity">
    <reaction evidence="8 10">
        <text>oxaloacetate + H(+) = pyruvate + CO2</text>
        <dbReference type="Rhea" id="RHEA:15641"/>
        <dbReference type="ChEBI" id="CHEBI:15361"/>
        <dbReference type="ChEBI" id="CHEBI:15378"/>
        <dbReference type="ChEBI" id="CHEBI:16452"/>
        <dbReference type="ChEBI" id="CHEBI:16526"/>
        <dbReference type="EC" id="4.1.1.112"/>
    </reaction>
</comment>
<comment type="cofactor">
    <cofactor evidence="2 10">
        <name>a divalent metal cation</name>
        <dbReference type="ChEBI" id="CHEBI:60240"/>
    </cofactor>
</comment>
<keyword evidence="9" id="KW-0460">Magnesium</keyword>
<dbReference type="GO" id="GO:0051252">
    <property type="term" value="P:regulation of RNA metabolic process"/>
    <property type="evidence" value="ECO:0007669"/>
    <property type="project" value="InterPro"/>
</dbReference>
<name>A0A3R9P0Y9_9BACI</name>
<evidence type="ECO:0000256" key="5">
    <source>
        <dbReference type="ARBA" id="ARBA00022723"/>
    </source>
</evidence>
<comment type="cofactor">
    <cofactor evidence="9">
        <name>Mg(2+)</name>
        <dbReference type="ChEBI" id="CHEBI:18420"/>
    </cofactor>
</comment>
<dbReference type="EC" id="4.1.3.17" evidence="10"/>
<keyword evidence="12" id="KW-1185">Reference proteome</keyword>
<gene>
    <name evidence="11" type="primary">rraA</name>
    <name evidence="11" type="ORF">D7Z54_26095</name>
</gene>
<evidence type="ECO:0000256" key="10">
    <source>
        <dbReference type="RuleBase" id="RU004338"/>
    </source>
</evidence>
<comment type="function">
    <text evidence="7 10">Catalyzes the aldol cleavage of 4-hydroxy-4-methyl-2-oxoglutarate (HMG) into 2 molecules of pyruvate. Also contains a secondary oxaloacetate (OAA) decarboxylase activity due to the common pyruvate enolate transition state formed following C-C bond cleavage in the retro-aldol and decarboxylation reactions.</text>
</comment>
<dbReference type="RefSeq" id="WP_125560633.1">
    <property type="nucleotide sequence ID" value="NZ_RBVX01000037.1"/>
</dbReference>
<protein>
    <recommendedName>
        <fullName evidence="10">4-hydroxy-4-methyl-2-oxoglutarate aldolase</fullName>
        <shortName evidence="10">HMG aldolase</shortName>
        <ecNumber evidence="10">4.1.1.112</ecNumber>
        <ecNumber evidence="10">4.1.3.17</ecNumber>
    </recommendedName>
    <alternativeName>
        <fullName evidence="10">Oxaloacetate decarboxylase</fullName>
    </alternativeName>
</protein>
<evidence type="ECO:0000256" key="7">
    <source>
        <dbReference type="ARBA" id="ARBA00025046"/>
    </source>
</evidence>
<keyword evidence="5 9" id="KW-0479">Metal-binding</keyword>
<dbReference type="GO" id="GO:0008948">
    <property type="term" value="F:oxaloacetate decarboxylase activity"/>
    <property type="evidence" value="ECO:0007669"/>
    <property type="project" value="UniProtKB-EC"/>
</dbReference>
<dbReference type="OrthoDB" id="9784786at2"/>
<dbReference type="SUPFAM" id="SSF89562">
    <property type="entry name" value="RraA-like"/>
    <property type="match status" value="1"/>
</dbReference>
<evidence type="ECO:0000256" key="1">
    <source>
        <dbReference type="ARBA" id="ARBA00001342"/>
    </source>
</evidence>
<organism evidence="11 12">
    <name type="scientific">Salibacterium salarium</name>
    <dbReference type="NCBI Taxonomy" id="284579"/>
    <lineage>
        <taxon>Bacteria</taxon>
        <taxon>Bacillati</taxon>
        <taxon>Bacillota</taxon>
        <taxon>Bacilli</taxon>
        <taxon>Bacillales</taxon>
        <taxon>Bacillaceae</taxon>
    </lineage>
</organism>